<dbReference type="RefSeq" id="WP_044615754.1">
    <property type="nucleotide sequence ID" value="NZ_CP007142.1"/>
</dbReference>
<dbReference type="AlphaFoldDB" id="A0A0C5VRB9"/>
<gene>
    <name evidence="1" type="ORF">YC6258_00714</name>
</gene>
<dbReference type="Proteomes" id="UP000032266">
    <property type="component" value="Chromosome"/>
</dbReference>
<dbReference type="HOGENOM" id="CLU_1945734_0_0_6"/>
<reference evidence="1 2" key="1">
    <citation type="submission" date="2014-01" db="EMBL/GenBank/DDBJ databases">
        <title>Full genme sequencing of cellulolytic bacterium Gynuella sunshinyii YC6258T gen. nov., sp. nov.</title>
        <authorList>
            <person name="Khan H."/>
            <person name="Chung E.J."/>
            <person name="Chung Y.R."/>
        </authorList>
    </citation>
    <scope>NUCLEOTIDE SEQUENCE [LARGE SCALE GENOMIC DNA]</scope>
    <source>
        <strain evidence="1 2">YC6258</strain>
    </source>
</reference>
<keyword evidence="2" id="KW-1185">Reference proteome</keyword>
<dbReference type="KEGG" id="gsn:YC6258_00714"/>
<accession>A0A0C5VRB9</accession>
<organism evidence="1 2">
    <name type="scientific">Gynuella sunshinyii YC6258</name>
    <dbReference type="NCBI Taxonomy" id="1445510"/>
    <lineage>
        <taxon>Bacteria</taxon>
        <taxon>Pseudomonadati</taxon>
        <taxon>Pseudomonadota</taxon>
        <taxon>Gammaproteobacteria</taxon>
        <taxon>Oceanospirillales</taxon>
        <taxon>Saccharospirillaceae</taxon>
        <taxon>Gynuella</taxon>
    </lineage>
</organism>
<protein>
    <submittedName>
        <fullName evidence="1">Uncharacterized protein</fullName>
    </submittedName>
</protein>
<proteinExistence type="predicted"/>
<evidence type="ECO:0000313" key="1">
    <source>
        <dbReference type="EMBL" id="AJQ92764.1"/>
    </source>
</evidence>
<name>A0A0C5VRB9_9GAMM</name>
<dbReference type="STRING" id="1445510.YC6258_00714"/>
<sequence length="129" mass="14108">MSACEVKAGFFVLRQCGDPSEGLCEQCGCAVCGLHLVEVEGQMLCTDCAAVQDEAGEEDEAGNHIAEGDDSDSMIWAYGYRRHYYHSYHDHNPLDNQQTFDSDDVAAFSSAAEIRDDAQDDDAPSLFDS</sequence>
<evidence type="ECO:0000313" key="2">
    <source>
        <dbReference type="Proteomes" id="UP000032266"/>
    </source>
</evidence>
<dbReference type="EMBL" id="CP007142">
    <property type="protein sequence ID" value="AJQ92764.1"/>
    <property type="molecule type" value="Genomic_DNA"/>
</dbReference>